<protein>
    <submittedName>
        <fullName evidence="2">HfaB protein</fullName>
    </submittedName>
</protein>
<dbReference type="eggNOG" id="COG1462">
    <property type="taxonomic scope" value="Bacteria"/>
</dbReference>
<proteinExistence type="predicted"/>
<dbReference type="RefSeq" id="WP_045448174.1">
    <property type="nucleotide sequence ID" value="NZ_BBIO01000014.1"/>
</dbReference>
<dbReference type="GO" id="GO:0030288">
    <property type="term" value="C:outer membrane-bounded periplasmic space"/>
    <property type="evidence" value="ECO:0007669"/>
    <property type="project" value="InterPro"/>
</dbReference>
<evidence type="ECO:0000256" key="1">
    <source>
        <dbReference type="SAM" id="SignalP"/>
    </source>
</evidence>
<dbReference type="Gene3D" id="3.40.50.10610">
    <property type="entry name" value="ABC-type transport auxiliary lipoprotein component"/>
    <property type="match status" value="1"/>
</dbReference>
<dbReference type="InterPro" id="IPR049861">
    <property type="entry name" value="Holdfast_HfaB"/>
</dbReference>
<evidence type="ECO:0000313" key="3">
    <source>
        <dbReference type="Proteomes" id="UP000028702"/>
    </source>
</evidence>
<evidence type="ECO:0000313" key="2">
    <source>
        <dbReference type="EMBL" id="GAK46039.1"/>
    </source>
</evidence>
<gene>
    <name evidence="2" type="ORF">M2A_2538</name>
</gene>
<organism evidence="2 3">
    <name type="scientific">Tepidicaulis marinus</name>
    <dbReference type="NCBI Taxonomy" id="1333998"/>
    <lineage>
        <taxon>Bacteria</taxon>
        <taxon>Pseudomonadati</taxon>
        <taxon>Pseudomonadota</taxon>
        <taxon>Alphaproteobacteria</taxon>
        <taxon>Hyphomicrobiales</taxon>
        <taxon>Parvibaculaceae</taxon>
        <taxon>Tepidicaulis</taxon>
    </lineage>
</organism>
<keyword evidence="1" id="KW-0732">Signal</keyword>
<reference evidence="2 3" key="1">
    <citation type="submission" date="2014-07" db="EMBL/GenBank/DDBJ databases">
        <title>Tepidicaulis marinum gen. nov., sp. nov., a novel marine bacterium denitrifying nitrate to nitrous oxide strictly under microaerobic conditions.</title>
        <authorList>
            <person name="Takeuchi M."/>
            <person name="Yamagishi T."/>
            <person name="Kamagata Y."/>
            <person name="Oshima K."/>
            <person name="Hattori M."/>
            <person name="Katayama T."/>
            <person name="Hanada S."/>
            <person name="Tamaki H."/>
            <person name="Marumo K."/>
            <person name="Maeda H."/>
            <person name="Nedachi M."/>
            <person name="Iwasaki W."/>
            <person name="Suwa Y."/>
            <person name="Sakata S."/>
        </authorList>
    </citation>
    <scope>NUCLEOTIDE SEQUENCE [LARGE SCALE GENOMIC DNA]</scope>
    <source>
        <strain evidence="2 3">MA2</strain>
    </source>
</reference>
<dbReference type="Proteomes" id="UP000028702">
    <property type="component" value="Unassembled WGS sequence"/>
</dbReference>
<accession>A0A081BDC1</accession>
<name>A0A081BDC1_9HYPH</name>
<comment type="caution">
    <text evidence="2">The sequence shown here is derived from an EMBL/GenBank/DDBJ whole genome shotgun (WGS) entry which is preliminary data.</text>
</comment>
<dbReference type="STRING" id="1333998.M2A_2538"/>
<dbReference type="Pfam" id="PF03783">
    <property type="entry name" value="CsgG"/>
    <property type="match status" value="1"/>
</dbReference>
<dbReference type="AlphaFoldDB" id="A0A081BDC1"/>
<dbReference type="EMBL" id="BBIO01000014">
    <property type="protein sequence ID" value="GAK46039.1"/>
    <property type="molecule type" value="Genomic_DNA"/>
</dbReference>
<keyword evidence="3" id="KW-1185">Reference proteome</keyword>
<sequence length="326" mass="34822">MKSAGRILSVASVAAALAGCISPVADTTGRYAEPIGNAPVINNETPYSNALRCIARSSRNVSTAPRIAVGNIQDYTGKAEPEGGRKVTQGAALMAISALAKAGVRQVERYDTGVTELELKYANNKLIGDQDGQAFRQIVAGTIRGSDYYLVGGITELNFNIRSGGVDGFFSDLDTDGAKANLLVNQFVMNVGLDLRLVDSRTLEVIDVVSYQKQIIGREIKAGVFDFFGGNIFDIAAGEKALEPLQLAVRSVIERAVLEMIVPVYGIDPAPCANFGKNGDPLGEIYYDAPRGQQNADSGMRTAAAPVRPYDYYSEPVFTGLRGRVN</sequence>
<feature type="signal peptide" evidence="1">
    <location>
        <begin position="1"/>
        <end position="18"/>
    </location>
</feature>
<dbReference type="PROSITE" id="PS51257">
    <property type="entry name" value="PROKAR_LIPOPROTEIN"/>
    <property type="match status" value="1"/>
</dbReference>
<dbReference type="NCBIfam" id="NF037935">
    <property type="entry name" value="holdfast_HfaB"/>
    <property type="match status" value="1"/>
</dbReference>
<feature type="chain" id="PRO_5001754993" evidence="1">
    <location>
        <begin position="19"/>
        <end position="326"/>
    </location>
</feature>
<dbReference type="InterPro" id="IPR005534">
    <property type="entry name" value="Curli_assmbl/transp-comp_CsgG"/>
</dbReference>